<dbReference type="GO" id="GO:0045454">
    <property type="term" value="P:cell redox homeostasis"/>
    <property type="evidence" value="ECO:0007669"/>
    <property type="project" value="TreeGrafter"/>
</dbReference>
<dbReference type="SUPFAM" id="SSF52833">
    <property type="entry name" value="Thioredoxin-like"/>
    <property type="match status" value="1"/>
</dbReference>
<dbReference type="RefSeq" id="WP_191071603.1">
    <property type="nucleotide sequence ID" value="NZ_CP060506.1"/>
</dbReference>
<dbReference type="PANTHER" id="PTHR45663">
    <property type="entry name" value="GEO12009P1"/>
    <property type="match status" value="1"/>
</dbReference>
<dbReference type="InterPro" id="IPR013766">
    <property type="entry name" value="Thioredoxin_domain"/>
</dbReference>
<keyword evidence="12" id="KW-1185">Reference proteome</keyword>
<dbReference type="Proteomes" id="UP000627538">
    <property type="component" value="Unassembled WGS sequence"/>
</dbReference>
<reference evidence="11 12" key="1">
    <citation type="submission" date="2020-08" db="EMBL/GenBank/DDBJ databases">
        <title>Winkia gen. nov., sp. nov., isolated from faeces of the Anser albifrons in China.</title>
        <authorList>
            <person name="Liu Q."/>
        </authorList>
    </citation>
    <scope>NUCLEOTIDE SEQUENCE [LARGE SCALE GENOMIC DNA]</scope>
    <source>
        <strain evidence="11 12">C62</strain>
    </source>
</reference>
<dbReference type="GO" id="GO:0005829">
    <property type="term" value="C:cytosol"/>
    <property type="evidence" value="ECO:0007669"/>
    <property type="project" value="TreeGrafter"/>
</dbReference>
<protein>
    <recommendedName>
        <fullName evidence="6 7">Thioredoxin</fullName>
    </recommendedName>
</protein>
<dbReference type="InterPro" id="IPR036249">
    <property type="entry name" value="Thioredoxin-like_sf"/>
</dbReference>
<dbReference type="AlphaFoldDB" id="A0A8I0G7Z5"/>
<feature type="disulfide bond" description="Redox-active" evidence="9">
    <location>
        <begin position="31"/>
        <end position="34"/>
    </location>
</feature>
<dbReference type="Gene3D" id="3.40.30.10">
    <property type="entry name" value="Glutaredoxin"/>
    <property type="match status" value="1"/>
</dbReference>
<feature type="site" description="Contributes to redox potential value" evidence="8">
    <location>
        <position position="33"/>
    </location>
</feature>
<dbReference type="Pfam" id="PF00085">
    <property type="entry name" value="Thioredoxin"/>
    <property type="match status" value="1"/>
</dbReference>
<evidence type="ECO:0000256" key="4">
    <source>
        <dbReference type="ARBA" id="ARBA00023157"/>
    </source>
</evidence>
<dbReference type="NCBIfam" id="TIGR01068">
    <property type="entry name" value="thioredoxin"/>
    <property type="match status" value="1"/>
</dbReference>
<sequence length="107" mass="11739">MAAEPVTDADFAERVLASDVPVLVDFWAPWCPPCRQMSPVIEEISDEVDGTAKVYMLNVDENPATAAKYGVTSIPRFMFFRDGEEVASLLGARPKAALVAEFEKMAK</sequence>
<evidence type="ECO:0000256" key="3">
    <source>
        <dbReference type="ARBA" id="ARBA00022982"/>
    </source>
</evidence>
<comment type="caution">
    <text evidence="11">The sequence shown here is derived from an EMBL/GenBank/DDBJ whole genome shotgun (WGS) entry which is preliminary data.</text>
</comment>
<dbReference type="PANTHER" id="PTHR45663:SF11">
    <property type="entry name" value="GEO12009P1"/>
    <property type="match status" value="1"/>
</dbReference>
<feature type="site" description="Deprotonates C-terminal active site Cys" evidence="8">
    <location>
        <position position="25"/>
    </location>
</feature>
<feature type="active site" description="Nucleophile" evidence="8">
    <location>
        <position position="34"/>
    </location>
</feature>
<organism evidence="11 12">
    <name type="scientific">Nanchangia anserum</name>
    <dbReference type="NCBI Taxonomy" id="2692125"/>
    <lineage>
        <taxon>Bacteria</taxon>
        <taxon>Bacillati</taxon>
        <taxon>Actinomycetota</taxon>
        <taxon>Actinomycetes</taxon>
        <taxon>Actinomycetales</taxon>
        <taxon>Actinomycetaceae</taxon>
        <taxon>Nanchangia</taxon>
    </lineage>
</organism>
<evidence type="ECO:0000256" key="5">
    <source>
        <dbReference type="ARBA" id="ARBA00023284"/>
    </source>
</evidence>
<evidence type="ECO:0000259" key="10">
    <source>
        <dbReference type="PROSITE" id="PS51352"/>
    </source>
</evidence>
<evidence type="ECO:0000313" key="11">
    <source>
        <dbReference type="EMBL" id="MBD3689565.1"/>
    </source>
</evidence>
<keyword evidence="2" id="KW-0813">Transport</keyword>
<dbReference type="PRINTS" id="PR00421">
    <property type="entry name" value="THIOREDOXIN"/>
</dbReference>
<evidence type="ECO:0000256" key="8">
    <source>
        <dbReference type="PIRSR" id="PIRSR000077-1"/>
    </source>
</evidence>
<dbReference type="FunFam" id="3.40.30.10:FF:000001">
    <property type="entry name" value="Thioredoxin"/>
    <property type="match status" value="1"/>
</dbReference>
<name>A0A8I0G7Z5_9ACTO</name>
<keyword evidence="4 9" id="KW-1015">Disulfide bond</keyword>
<accession>A0A8I0G7Z5</accession>
<keyword evidence="3" id="KW-0249">Electron transport</keyword>
<dbReference type="PROSITE" id="PS00194">
    <property type="entry name" value="THIOREDOXIN_1"/>
    <property type="match status" value="1"/>
</dbReference>
<dbReference type="InterPro" id="IPR017937">
    <property type="entry name" value="Thioredoxin_CS"/>
</dbReference>
<evidence type="ECO:0000313" key="12">
    <source>
        <dbReference type="Proteomes" id="UP000627538"/>
    </source>
</evidence>
<keyword evidence="5 9" id="KW-0676">Redox-active center</keyword>
<evidence type="ECO:0000256" key="2">
    <source>
        <dbReference type="ARBA" id="ARBA00022448"/>
    </source>
</evidence>
<dbReference type="InterPro" id="IPR005746">
    <property type="entry name" value="Thioredoxin"/>
</dbReference>
<evidence type="ECO:0000256" key="7">
    <source>
        <dbReference type="PIRNR" id="PIRNR000077"/>
    </source>
</evidence>
<evidence type="ECO:0000256" key="1">
    <source>
        <dbReference type="ARBA" id="ARBA00008987"/>
    </source>
</evidence>
<dbReference type="PROSITE" id="PS51352">
    <property type="entry name" value="THIOREDOXIN_2"/>
    <property type="match status" value="1"/>
</dbReference>
<feature type="domain" description="Thioredoxin" evidence="10">
    <location>
        <begin position="1"/>
        <end position="107"/>
    </location>
</feature>
<dbReference type="CDD" id="cd02947">
    <property type="entry name" value="TRX_family"/>
    <property type="match status" value="1"/>
</dbReference>
<gene>
    <name evidence="11" type="primary">trxA</name>
    <name evidence="11" type="ORF">H8R10_04910</name>
</gene>
<dbReference type="EMBL" id="JACRUO010000001">
    <property type="protein sequence ID" value="MBD3689565.1"/>
    <property type="molecule type" value="Genomic_DNA"/>
</dbReference>
<evidence type="ECO:0000256" key="6">
    <source>
        <dbReference type="NCBIfam" id="TIGR01068"/>
    </source>
</evidence>
<proteinExistence type="inferred from homology"/>
<feature type="site" description="Contributes to redox potential value" evidence="8">
    <location>
        <position position="32"/>
    </location>
</feature>
<comment type="similarity">
    <text evidence="1 7">Belongs to the thioredoxin family.</text>
</comment>
<feature type="active site" description="Nucleophile" evidence="8">
    <location>
        <position position="31"/>
    </location>
</feature>
<evidence type="ECO:0000256" key="9">
    <source>
        <dbReference type="PIRSR" id="PIRSR000077-4"/>
    </source>
</evidence>
<dbReference type="PIRSF" id="PIRSF000077">
    <property type="entry name" value="Thioredoxin"/>
    <property type="match status" value="1"/>
</dbReference>
<dbReference type="GO" id="GO:0015035">
    <property type="term" value="F:protein-disulfide reductase activity"/>
    <property type="evidence" value="ECO:0007669"/>
    <property type="project" value="UniProtKB-UniRule"/>
</dbReference>